<dbReference type="Pfam" id="PF01416">
    <property type="entry name" value="PseudoU_synth_1"/>
    <property type="match status" value="2"/>
</dbReference>
<feature type="domain" description="Pseudouridine synthase I TruA alpha/beta" evidence="8">
    <location>
        <begin position="9"/>
        <end position="104"/>
    </location>
</feature>
<gene>
    <name evidence="4 9" type="primary">truA</name>
    <name evidence="9" type="ORF">FHP25_37755</name>
</gene>
<keyword evidence="3 4" id="KW-0413">Isomerase</keyword>
<evidence type="ECO:0000256" key="2">
    <source>
        <dbReference type="ARBA" id="ARBA00022694"/>
    </source>
</evidence>
<evidence type="ECO:0000256" key="5">
    <source>
        <dbReference type="PIRSR" id="PIRSR001430-1"/>
    </source>
</evidence>
<feature type="active site" description="Nucleophile" evidence="4 5">
    <location>
        <position position="52"/>
    </location>
</feature>
<dbReference type="HAMAP" id="MF_00171">
    <property type="entry name" value="TruA"/>
    <property type="match status" value="1"/>
</dbReference>
<organism evidence="9 10">
    <name type="scientific">Vineibacter terrae</name>
    <dbReference type="NCBI Taxonomy" id="2586908"/>
    <lineage>
        <taxon>Bacteria</taxon>
        <taxon>Pseudomonadati</taxon>
        <taxon>Pseudomonadota</taxon>
        <taxon>Alphaproteobacteria</taxon>
        <taxon>Hyphomicrobiales</taxon>
        <taxon>Vineibacter</taxon>
    </lineage>
</organism>
<evidence type="ECO:0000259" key="8">
    <source>
        <dbReference type="Pfam" id="PF01416"/>
    </source>
</evidence>
<proteinExistence type="inferred from homology"/>
<accession>A0A5C8P9V1</accession>
<dbReference type="Gene3D" id="3.30.70.580">
    <property type="entry name" value="Pseudouridine synthase I, catalytic domain, N-terminal subdomain"/>
    <property type="match status" value="1"/>
</dbReference>
<dbReference type="Proteomes" id="UP000321638">
    <property type="component" value="Unassembled WGS sequence"/>
</dbReference>
<evidence type="ECO:0000313" key="9">
    <source>
        <dbReference type="EMBL" id="TXL69762.1"/>
    </source>
</evidence>
<dbReference type="InterPro" id="IPR020094">
    <property type="entry name" value="TruA/RsuA/RluB/E/F_N"/>
</dbReference>
<keyword evidence="10" id="KW-1185">Reference proteome</keyword>
<dbReference type="GO" id="GO:0031119">
    <property type="term" value="P:tRNA pseudouridine synthesis"/>
    <property type="evidence" value="ECO:0007669"/>
    <property type="project" value="UniProtKB-UniRule"/>
</dbReference>
<dbReference type="PANTHER" id="PTHR11142">
    <property type="entry name" value="PSEUDOURIDYLATE SYNTHASE"/>
    <property type="match status" value="1"/>
</dbReference>
<evidence type="ECO:0000256" key="7">
    <source>
        <dbReference type="RuleBase" id="RU003792"/>
    </source>
</evidence>
<dbReference type="Gene3D" id="3.30.70.660">
    <property type="entry name" value="Pseudouridine synthase I, catalytic domain, C-terminal subdomain"/>
    <property type="match status" value="1"/>
</dbReference>
<comment type="caution">
    <text evidence="4">Lacks conserved residue(s) required for the propagation of feature annotation.</text>
</comment>
<sequence>MARYKLTLEYDGAPFVGWQRQDNGLSVQQAVEDAVLRFCGERAHVQAAGRTDAGVHAWGQVAHVDIAKPTRPDVVRDALNFHLKPHPVAVVSAEAAPDGFHARFSATGRRYLYRIVNRRAKLALDAGRAWLVSVPLDDAAMTQGARRLVGRHDFTSFRSTACQAASPVKTLDRLDVSRAGDEIRIDVAARSFLHNQVRIMVGTLKLVGEGKWTPDDVAAALAACNRERGGPTAPPDGLYLAAVRYEAPSGSLEGEADEAVDDQA</sequence>
<keyword evidence="2 4" id="KW-0819">tRNA processing</keyword>
<dbReference type="PIRSF" id="PIRSF001430">
    <property type="entry name" value="tRNA_psdUrid_synth"/>
    <property type="match status" value="1"/>
</dbReference>
<dbReference type="GO" id="GO:0160147">
    <property type="term" value="F:tRNA pseudouridine(38-40) synthase activity"/>
    <property type="evidence" value="ECO:0007669"/>
    <property type="project" value="UniProtKB-EC"/>
</dbReference>
<dbReference type="InterPro" id="IPR020095">
    <property type="entry name" value="PsdUridine_synth_TruA_C"/>
</dbReference>
<dbReference type="GO" id="GO:0003723">
    <property type="term" value="F:RNA binding"/>
    <property type="evidence" value="ECO:0007669"/>
    <property type="project" value="InterPro"/>
</dbReference>
<comment type="subunit">
    <text evidence="4">Homodimer.</text>
</comment>
<dbReference type="InterPro" id="IPR001406">
    <property type="entry name" value="PsdUridine_synth_TruA"/>
</dbReference>
<feature type="domain" description="Pseudouridine synthase I TruA alpha/beta" evidence="8">
    <location>
        <begin position="145"/>
        <end position="246"/>
    </location>
</feature>
<dbReference type="EMBL" id="VDUZ01000073">
    <property type="protein sequence ID" value="TXL69762.1"/>
    <property type="molecule type" value="Genomic_DNA"/>
</dbReference>
<dbReference type="InterPro" id="IPR020103">
    <property type="entry name" value="PsdUridine_synth_cat_dom_sf"/>
</dbReference>
<comment type="similarity">
    <text evidence="1 4 7">Belongs to the tRNA pseudouridine synthase TruA family.</text>
</comment>
<reference evidence="9 10" key="1">
    <citation type="submission" date="2019-06" db="EMBL/GenBank/DDBJ databases">
        <title>New taxonomy in bacterial strain CC-CFT640, isolated from vineyard.</title>
        <authorList>
            <person name="Lin S.-Y."/>
            <person name="Tsai C.-F."/>
            <person name="Young C.-C."/>
        </authorList>
    </citation>
    <scope>NUCLEOTIDE SEQUENCE [LARGE SCALE GENOMIC DNA]</scope>
    <source>
        <strain evidence="9 10">CC-CFT640</strain>
    </source>
</reference>
<dbReference type="SUPFAM" id="SSF55120">
    <property type="entry name" value="Pseudouridine synthase"/>
    <property type="match status" value="1"/>
</dbReference>
<feature type="binding site" evidence="4 6">
    <location>
        <position position="111"/>
    </location>
    <ligand>
        <name>substrate</name>
    </ligand>
</feature>
<dbReference type="InterPro" id="IPR020097">
    <property type="entry name" value="PsdUridine_synth_TruA_a/b_dom"/>
</dbReference>
<dbReference type="AlphaFoldDB" id="A0A5C8P9V1"/>
<evidence type="ECO:0000256" key="4">
    <source>
        <dbReference type="HAMAP-Rule" id="MF_00171"/>
    </source>
</evidence>
<evidence type="ECO:0000256" key="1">
    <source>
        <dbReference type="ARBA" id="ARBA00009375"/>
    </source>
</evidence>
<comment type="function">
    <text evidence="4">Formation of pseudouridine at positions 38, 39 and 40 in the anticodon stem and loop of transfer RNAs.</text>
</comment>
<dbReference type="FunFam" id="3.30.70.580:FF:000001">
    <property type="entry name" value="tRNA pseudouridine synthase A"/>
    <property type="match status" value="1"/>
</dbReference>
<dbReference type="OrthoDB" id="9811823at2"/>
<comment type="caution">
    <text evidence="9">The sequence shown here is derived from an EMBL/GenBank/DDBJ whole genome shotgun (WGS) entry which is preliminary data.</text>
</comment>
<dbReference type="CDD" id="cd02570">
    <property type="entry name" value="PseudoU_synth_EcTruA"/>
    <property type="match status" value="1"/>
</dbReference>
<name>A0A5C8P9V1_9HYPH</name>
<dbReference type="EC" id="5.4.99.12" evidence="4"/>
<protein>
    <recommendedName>
        <fullName evidence="4">tRNA pseudouridine synthase A</fullName>
        <ecNumber evidence="4">5.4.99.12</ecNumber>
    </recommendedName>
    <alternativeName>
        <fullName evidence="4">tRNA pseudouridine(38-40) synthase</fullName>
    </alternativeName>
    <alternativeName>
        <fullName evidence="4">tRNA pseudouridylate synthase I</fullName>
    </alternativeName>
    <alternativeName>
        <fullName evidence="4">tRNA-uridine isomerase I</fullName>
    </alternativeName>
</protein>
<evidence type="ECO:0000313" key="10">
    <source>
        <dbReference type="Proteomes" id="UP000321638"/>
    </source>
</evidence>
<dbReference type="RefSeq" id="WP_147852195.1">
    <property type="nucleotide sequence ID" value="NZ_VDUZ01000073.1"/>
</dbReference>
<comment type="catalytic activity">
    <reaction evidence="4 7">
        <text>uridine(38/39/40) in tRNA = pseudouridine(38/39/40) in tRNA</text>
        <dbReference type="Rhea" id="RHEA:22376"/>
        <dbReference type="Rhea" id="RHEA-COMP:10085"/>
        <dbReference type="Rhea" id="RHEA-COMP:10087"/>
        <dbReference type="ChEBI" id="CHEBI:65314"/>
        <dbReference type="ChEBI" id="CHEBI:65315"/>
        <dbReference type="EC" id="5.4.99.12"/>
    </reaction>
</comment>
<evidence type="ECO:0000256" key="6">
    <source>
        <dbReference type="PIRSR" id="PIRSR001430-2"/>
    </source>
</evidence>
<evidence type="ECO:0000256" key="3">
    <source>
        <dbReference type="ARBA" id="ARBA00023235"/>
    </source>
</evidence>
<dbReference type="NCBIfam" id="TIGR00071">
    <property type="entry name" value="hisT_truA"/>
    <property type="match status" value="1"/>
</dbReference>
<dbReference type="PANTHER" id="PTHR11142:SF0">
    <property type="entry name" value="TRNA PSEUDOURIDINE SYNTHASE-LIKE 1"/>
    <property type="match status" value="1"/>
</dbReference>